<proteinExistence type="predicted"/>
<accession>A0AAW9D675</accession>
<organism evidence="1 2">
    <name type="scientific">Burkholderia thailandensis</name>
    <dbReference type="NCBI Taxonomy" id="57975"/>
    <lineage>
        <taxon>Bacteria</taxon>
        <taxon>Pseudomonadati</taxon>
        <taxon>Pseudomonadota</taxon>
        <taxon>Betaproteobacteria</taxon>
        <taxon>Burkholderiales</taxon>
        <taxon>Burkholderiaceae</taxon>
        <taxon>Burkholderia</taxon>
        <taxon>pseudomallei group</taxon>
    </lineage>
</organism>
<dbReference type="Proteomes" id="UP001272137">
    <property type="component" value="Unassembled WGS sequence"/>
</dbReference>
<gene>
    <name evidence="1" type="ORF">C7S16_0362</name>
</gene>
<evidence type="ECO:0000313" key="2">
    <source>
        <dbReference type="Proteomes" id="UP001272137"/>
    </source>
</evidence>
<dbReference type="EMBL" id="QXCT01000002">
    <property type="protein sequence ID" value="MDW9257272.1"/>
    <property type="molecule type" value="Genomic_DNA"/>
</dbReference>
<dbReference type="AlphaFoldDB" id="A0AAW9D675"/>
<reference evidence="1" key="1">
    <citation type="submission" date="2018-08" db="EMBL/GenBank/DDBJ databases">
        <title>Identification of Burkholderia cepacia strains that express a Burkholderia pseudomallei-like capsular polysaccharide.</title>
        <authorList>
            <person name="Burtnick M.N."/>
            <person name="Vongsouvath M."/>
            <person name="Newton P."/>
            <person name="Wuthiekanun V."/>
            <person name="Limmathurotsakul D."/>
            <person name="Brett P.J."/>
            <person name="Chantratita N."/>
            <person name="Dance D.A."/>
        </authorList>
    </citation>
    <scope>NUCLEOTIDE SEQUENCE</scope>
    <source>
        <strain evidence="1">SBXCC001</strain>
    </source>
</reference>
<comment type="caution">
    <text evidence="1">The sequence shown here is derived from an EMBL/GenBank/DDBJ whole genome shotgun (WGS) entry which is preliminary data.</text>
</comment>
<sequence length="46" mass="4816">MSGATHRNRDRIETETGAEAPVSVCRIVSCGASGPRDARATGHMFG</sequence>
<protein>
    <submittedName>
        <fullName evidence="1">Uncharacterized protein</fullName>
    </submittedName>
</protein>
<name>A0AAW9D675_BURTH</name>
<evidence type="ECO:0000313" key="1">
    <source>
        <dbReference type="EMBL" id="MDW9257272.1"/>
    </source>
</evidence>